<dbReference type="CDD" id="cd01992">
    <property type="entry name" value="TilS_N"/>
    <property type="match status" value="1"/>
</dbReference>
<evidence type="ECO:0000256" key="7">
    <source>
        <dbReference type="ARBA" id="ARBA00048539"/>
    </source>
</evidence>
<dbReference type="Pfam" id="PF11734">
    <property type="entry name" value="TilS_C"/>
    <property type="match status" value="1"/>
</dbReference>
<dbReference type="PANTHER" id="PTHR43033">
    <property type="entry name" value="TRNA(ILE)-LYSIDINE SYNTHASE-RELATED"/>
    <property type="match status" value="1"/>
</dbReference>
<dbReference type="HAMAP" id="MF_01161">
    <property type="entry name" value="tRNA_Ile_lys_synt"/>
    <property type="match status" value="1"/>
</dbReference>
<dbReference type="RefSeq" id="WP_257701863.1">
    <property type="nucleotide sequence ID" value="NZ_CP102451.1"/>
</dbReference>
<comment type="function">
    <text evidence="8">Ligates lysine onto the cytidine present at position 34 of the AUA codon-specific tRNA(Ile) that contains the anticodon CAU, in an ATP-dependent manner. Cytidine is converted to lysidine, thus changing the amino acid specificity of the tRNA from methionine to isoleucine.</text>
</comment>
<dbReference type="InterPro" id="IPR011063">
    <property type="entry name" value="TilS/TtcA_N"/>
</dbReference>
<keyword evidence="4 8" id="KW-0819">tRNA processing</keyword>
<dbReference type="Gene3D" id="3.40.50.620">
    <property type="entry name" value="HUPs"/>
    <property type="match status" value="1"/>
</dbReference>
<dbReference type="Pfam" id="PF01171">
    <property type="entry name" value="ATP_bind_3"/>
    <property type="match status" value="1"/>
</dbReference>
<dbReference type="Proteomes" id="UP001058273">
    <property type="component" value="Chromosome"/>
</dbReference>
<keyword evidence="6 8" id="KW-0067">ATP-binding</keyword>
<dbReference type="GO" id="GO:0032267">
    <property type="term" value="F:tRNA(Ile)-lysidine synthase activity"/>
    <property type="evidence" value="ECO:0007669"/>
    <property type="project" value="UniProtKB-EC"/>
</dbReference>
<evidence type="ECO:0000256" key="5">
    <source>
        <dbReference type="ARBA" id="ARBA00022741"/>
    </source>
</evidence>
<sequence length="464" mass="55214">MYQKFEKIIQSEYQLTPQTNIVVGVSGGVDSMVLLYLLCQLPKDKRPVIYVAHINHQLRPESKEEQLFVENYAQTYQTPCFVGIWDEGKTVDTNVEQQARTFRYAFFEKVMQETNSTYLLTAHHKDDAVETILMRWIQGSQLRKLVGIEKTRSLGVNEVIRPLLSFSKKELYAYAKAKNIPYYEDSSNLSDNYFRNRIRHHIRPMLEKENPNFGNGILRLSQEISNQRQVIDELLQPLIELLVCYQNNTWQLDYISLKRHNLAIQSEVIRYILTDIQEKTSLVVGYEHMNQIQQLINNDKPNQQLLLGNNWIVEKNYEILTIYQKKESLNKYDVFDLVKNQGVFLSNNQWLGFFELGKEDIPIELINWHLKEMIYTHGKNHTIRVRKREAGDRFVYNYKGQTKKVSRYFIDEKIPTKLRDLSWLVFDEKGYLLWLLPFRESYLSIHHETDKIQYKLVYLYQRDE</sequence>
<feature type="binding site" evidence="8">
    <location>
        <begin position="26"/>
        <end position="31"/>
    </location>
    <ligand>
        <name>ATP</name>
        <dbReference type="ChEBI" id="CHEBI:30616"/>
    </ligand>
</feature>
<dbReference type="NCBIfam" id="TIGR02433">
    <property type="entry name" value="lysidine_TilS_C"/>
    <property type="match status" value="1"/>
</dbReference>
<comment type="similarity">
    <text evidence="8">Belongs to the tRNA(Ile)-lysidine synthase family.</text>
</comment>
<dbReference type="SUPFAM" id="SSF56037">
    <property type="entry name" value="PheT/TilS domain"/>
    <property type="match status" value="1"/>
</dbReference>
<keyword evidence="11" id="KW-1185">Reference proteome</keyword>
<evidence type="ECO:0000256" key="4">
    <source>
        <dbReference type="ARBA" id="ARBA00022694"/>
    </source>
</evidence>
<evidence type="ECO:0000256" key="1">
    <source>
        <dbReference type="ARBA" id="ARBA00004496"/>
    </source>
</evidence>
<keyword evidence="3 8" id="KW-0436">Ligase</keyword>
<comment type="subcellular location">
    <subcellularLocation>
        <location evidence="1 8">Cytoplasm</location>
    </subcellularLocation>
</comment>
<dbReference type="PANTHER" id="PTHR43033:SF1">
    <property type="entry name" value="TRNA(ILE)-LYSIDINE SYNTHASE-RELATED"/>
    <property type="match status" value="1"/>
</dbReference>
<feature type="domain" description="Lysidine-tRNA(Ile) synthetase C-terminal" evidence="9">
    <location>
        <begin position="383"/>
        <end position="458"/>
    </location>
</feature>
<accession>A0ABY5NXC0</accession>
<evidence type="ECO:0000256" key="8">
    <source>
        <dbReference type="HAMAP-Rule" id="MF_01161"/>
    </source>
</evidence>
<dbReference type="InterPro" id="IPR014729">
    <property type="entry name" value="Rossmann-like_a/b/a_fold"/>
</dbReference>
<dbReference type="Gene3D" id="3.30.465.60">
    <property type="match status" value="1"/>
</dbReference>
<dbReference type="EC" id="6.3.4.19" evidence="8"/>
<gene>
    <name evidence="8 10" type="primary">tilS</name>
    <name evidence="10" type="ORF">G314FT_04100</name>
</gene>
<dbReference type="SMART" id="SM00977">
    <property type="entry name" value="TilS_C"/>
    <property type="match status" value="1"/>
</dbReference>
<evidence type="ECO:0000313" key="10">
    <source>
        <dbReference type="EMBL" id="UUV98294.1"/>
    </source>
</evidence>
<evidence type="ECO:0000256" key="2">
    <source>
        <dbReference type="ARBA" id="ARBA00022490"/>
    </source>
</evidence>
<evidence type="ECO:0000256" key="3">
    <source>
        <dbReference type="ARBA" id="ARBA00022598"/>
    </source>
</evidence>
<name>A0ABY5NXC0_9ENTE</name>
<keyword evidence="2 8" id="KW-0963">Cytoplasm</keyword>
<protein>
    <recommendedName>
        <fullName evidence="8">tRNA(Ile)-lysidine synthase</fullName>
        <ecNumber evidence="8">6.3.4.19</ecNumber>
    </recommendedName>
    <alternativeName>
        <fullName evidence="8">tRNA(Ile)-2-lysyl-cytidine synthase</fullName>
    </alternativeName>
    <alternativeName>
        <fullName evidence="8">tRNA(Ile)-lysidine synthetase</fullName>
    </alternativeName>
</protein>
<comment type="domain">
    <text evidence="8">The N-terminal region contains the highly conserved SGGXDS motif, predicted to be a P-loop motif involved in ATP binding.</text>
</comment>
<dbReference type="InterPro" id="IPR012094">
    <property type="entry name" value="tRNA_Ile_lys_synt"/>
</dbReference>
<keyword evidence="5 8" id="KW-0547">Nucleotide-binding</keyword>
<proteinExistence type="inferred from homology"/>
<dbReference type="NCBIfam" id="TIGR02432">
    <property type="entry name" value="lysidine_TilS_N"/>
    <property type="match status" value="1"/>
</dbReference>
<dbReference type="InterPro" id="IPR012796">
    <property type="entry name" value="Lysidine-tRNA-synth_C"/>
</dbReference>
<dbReference type="EMBL" id="CP102451">
    <property type="protein sequence ID" value="UUV98294.1"/>
    <property type="molecule type" value="Genomic_DNA"/>
</dbReference>
<evidence type="ECO:0000259" key="9">
    <source>
        <dbReference type="SMART" id="SM00977"/>
    </source>
</evidence>
<evidence type="ECO:0000256" key="6">
    <source>
        <dbReference type="ARBA" id="ARBA00022840"/>
    </source>
</evidence>
<dbReference type="SUPFAM" id="SSF82829">
    <property type="entry name" value="MesJ substrate recognition domain-like"/>
    <property type="match status" value="1"/>
</dbReference>
<reference evidence="10" key="1">
    <citation type="submission" date="2022-08" db="EMBL/GenBank/DDBJ databases">
        <title>Genome sequence of Vagococcus luciliae DSM 112651.</title>
        <authorList>
            <person name="Juan G."/>
            <person name="Anja P."/>
            <person name="Rolf D."/>
            <person name="Kampfer P."/>
            <person name="Vilcinskas A."/>
        </authorList>
    </citation>
    <scope>NUCLEOTIDE SEQUENCE</scope>
    <source>
        <strain evidence="10">G314FT</strain>
    </source>
</reference>
<dbReference type="InterPro" id="IPR012795">
    <property type="entry name" value="tRNA_Ile_lys_synt_N"/>
</dbReference>
<organism evidence="10 11">
    <name type="scientific">Vagococcus luciliae</name>
    <dbReference type="NCBI Taxonomy" id="2920380"/>
    <lineage>
        <taxon>Bacteria</taxon>
        <taxon>Bacillati</taxon>
        <taxon>Bacillota</taxon>
        <taxon>Bacilli</taxon>
        <taxon>Lactobacillales</taxon>
        <taxon>Enterococcaceae</taxon>
        <taxon>Vagococcus</taxon>
    </lineage>
</organism>
<reference evidence="10" key="2">
    <citation type="submission" date="2022-08" db="EMBL/GenBank/DDBJ databases">
        <authorList>
            <person name="Poehlein A."/>
            <person name="Guzman J."/>
            <person name="Daniel R."/>
            <person name="Vilcinskas A."/>
        </authorList>
    </citation>
    <scope>NUCLEOTIDE SEQUENCE</scope>
    <source>
        <strain evidence="10">G314FT</strain>
    </source>
</reference>
<comment type="catalytic activity">
    <reaction evidence="7 8">
        <text>cytidine(34) in tRNA(Ile2) + L-lysine + ATP = lysidine(34) in tRNA(Ile2) + AMP + diphosphate + H(+)</text>
        <dbReference type="Rhea" id="RHEA:43744"/>
        <dbReference type="Rhea" id="RHEA-COMP:10625"/>
        <dbReference type="Rhea" id="RHEA-COMP:10670"/>
        <dbReference type="ChEBI" id="CHEBI:15378"/>
        <dbReference type="ChEBI" id="CHEBI:30616"/>
        <dbReference type="ChEBI" id="CHEBI:32551"/>
        <dbReference type="ChEBI" id="CHEBI:33019"/>
        <dbReference type="ChEBI" id="CHEBI:82748"/>
        <dbReference type="ChEBI" id="CHEBI:83665"/>
        <dbReference type="ChEBI" id="CHEBI:456215"/>
        <dbReference type="EC" id="6.3.4.19"/>
    </reaction>
</comment>
<evidence type="ECO:0000313" key="11">
    <source>
        <dbReference type="Proteomes" id="UP001058273"/>
    </source>
</evidence>
<dbReference type="SUPFAM" id="SSF52402">
    <property type="entry name" value="Adenine nucleotide alpha hydrolases-like"/>
    <property type="match status" value="1"/>
</dbReference>